<comment type="caution">
    <text evidence="1">The sequence shown here is derived from an EMBL/GenBank/DDBJ whole genome shotgun (WGS) entry which is preliminary data.</text>
</comment>
<reference evidence="1" key="1">
    <citation type="journal article" date="2015" name="Nature">
        <title>Complex archaea that bridge the gap between prokaryotes and eukaryotes.</title>
        <authorList>
            <person name="Spang A."/>
            <person name="Saw J.H."/>
            <person name="Jorgensen S.L."/>
            <person name="Zaremba-Niedzwiedzka K."/>
            <person name="Martijn J."/>
            <person name="Lind A.E."/>
            <person name="van Eijk R."/>
            <person name="Schleper C."/>
            <person name="Guy L."/>
            <person name="Ettema T.J."/>
        </authorList>
    </citation>
    <scope>NUCLEOTIDE SEQUENCE</scope>
</reference>
<protein>
    <submittedName>
        <fullName evidence="1">Uncharacterized protein</fullName>
    </submittedName>
</protein>
<evidence type="ECO:0000313" key="1">
    <source>
        <dbReference type="EMBL" id="KKM90146.1"/>
    </source>
</evidence>
<gene>
    <name evidence="1" type="ORF">LCGC14_1241440</name>
</gene>
<dbReference type="EMBL" id="LAZR01006712">
    <property type="protein sequence ID" value="KKM90146.1"/>
    <property type="molecule type" value="Genomic_DNA"/>
</dbReference>
<accession>A0A0F9LSW2</accession>
<sequence>METKNKELVGFVEDLKMRNDDIYDSDFAKQLSAAKLLRELD</sequence>
<dbReference type="AlphaFoldDB" id="A0A0F9LSW2"/>
<organism evidence="1">
    <name type="scientific">marine sediment metagenome</name>
    <dbReference type="NCBI Taxonomy" id="412755"/>
    <lineage>
        <taxon>unclassified sequences</taxon>
        <taxon>metagenomes</taxon>
        <taxon>ecological metagenomes</taxon>
    </lineage>
</organism>
<proteinExistence type="predicted"/>
<name>A0A0F9LSW2_9ZZZZ</name>